<protein>
    <submittedName>
        <fullName evidence="2">Uncharacterized protein</fullName>
    </submittedName>
</protein>
<feature type="compositionally biased region" description="Polar residues" evidence="1">
    <location>
        <begin position="9"/>
        <end position="21"/>
    </location>
</feature>
<feature type="region of interest" description="Disordered" evidence="1">
    <location>
        <begin position="94"/>
        <end position="113"/>
    </location>
</feature>
<evidence type="ECO:0000256" key="1">
    <source>
        <dbReference type="SAM" id="MobiDB-lite"/>
    </source>
</evidence>
<evidence type="ECO:0000313" key="3">
    <source>
        <dbReference type="Proteomes" id="UP000299102"/>
    </source>
</evidence>
<gene>
    <name evidence="2" type="ORF">EVAR_3093_1</name>
</gene>
<feature type="region of interest" description="Disordered" evidence="1">
    <location>
        <begin position="1"/>
        <end position="21"/>
    </location>
</feature>
<accession>A0A4C1SWJ9</accession>
<comment type="caution">
    <text evidence="2">The sequence shown here is derived from an EMBL/GenBank/DDBJ whole genome shotgun (WGS) entry which is preliminary data.</text>
</comment>
<organism evidence="2 3">
    <name type="scientific">Eumeta variegata</name>
    <name type="common">Bagworm moth</name>
    <name type="synonym">Eumeta japonica</name>
    <dbReference type="NCBI Taxonomy" id="151549"/>
    <lineage>
        <taxon>Eukaryota</taxon>
        <taxon>Metazoa</taxon>
        <taxon>Ecdysozoa</taxon>
        <taxon>Arthropoda</taxon>
        <taxon>Hexapoda</taxon>
        <taxon>Insecta</taxon>
        <taxon>Pterygota</taxon>
        <taxon>Neoptera</taxon>
        <taxon>Endopterygota</taxon>
        <taxon>Lepidoptera</taxon>
        <taxon>Glossata</taxon>
        <taxon>Ditrysia</taxon>
        <taxon>Tineoidea</taxon>
        <taxon>Psychidae</taxon>
        <taxon>Oiketicinae</taxon>
        <taxon>Eumeta</taxon>
    </lineage>
</organism>
<evidence type="ECO:0000313" key="2">
    <source>
        <dbReference type="EMBL" id="GBP05630.1"/>
    </source>
</evidence>
<dbReference type="EMBL" id="BGZK01000018">
    <property type="protein sequence ID" value="GBP05630.1"/>
    <property type="molecule type" value="Genomic_DNA"/>
</dbReference>
<reference evidence="2 3" key="1">
    <citation type="journal article" date="2019" name="Commun. Biol.">
        <title>The bagworm genome reveals a unique fibroin gene that provides high tensile strength.</title>
        <authorList>
            <person name="Kono N."/>
            <person name="Nakamura H."/>
            <person name="Ohtoshi R."/>
            <person name="Tomita M."/>
            <person name="Numata K."/>
            <person name="Arakawa K."/>
        </authorList>
    </citation>
    <scope>NUCLEOTIDE SEQUENCE [LARGE SCALE GENOMIC DNA]</scope>
</reference>
<sequence length="113" mass="12737">MSHSRASKHANSSGRRYSSSPQRRILIENVDIYSFAARVMSVFDCYRAHQNFSHSPRAALVSPEIRIGKKYAPEKNNAGHKVKEQRRRAMCGVLAQRPPLERSPLAPPRGRGP</sequence>
<proteinExistence type="predicted"/>
<name>A0A4C1SWJ9_EUMVA</name>
<dbReference type="AlphaFoldDB" id="A0A4C1SWJ9"/>
<keyword evidence="3" id="KW-1185">Reference proteome</keyword>
<dbReference type="Proteomes" id="UP000299102">
    <property type="component" value="Unassembled WGS sequence"/>
</dbReference>